<evidence type="ECO:0000256" key="3">
    <source>
        <dbReference type="ARBA" id="ARBA00023157"/>
    </source>
</evidence>
<feature type="chain" id="PRO_5012368756" evidence="5">
    <location>
        <begin position="25"/>
        <end position="425"/>
    </location>
</feature>
<dbReference type="AlphaFoldDB" id="A0A1T4MM58"/>
<dbReference type="InterPro" id="IPR013766">
    <property type="entry name" value="Thioredoxin_domain"/>
</dbReference>
<dbReference type="GO" id="GO:0017004">
    <property type="term" value="P:cytochrome complex assembly"/>
    <property type="evidence" value="ECO:0007669"/>
    <property type="project" value="UniProtKB-KW"/>
</dbReference>
<organism evidence="7 8">
    <name type="scientific">Chitinophaga eiseniae</name>
    <dbReference type="NCBI Taxonomy" id="634771"/>
    <lineage>
        <taxon>Bacteria</taxon>
        <taxon>Pseudomonadati</taxon>
        <taxon>Bacteroidota</taxon>
        <taxon>Chitinophagia</taxon>
        <taxon>Chitinophagales</taxon>
        <taxon>Chitinophagaceae</taxon>
        <taxon>Chitinophaga</taxon>
    </lineage>
</organism>
<dbReference type="GO" id="GO:0016853">
    <property type="term" value="F:isomerase activity"/>
    <property type="evidence" value="ECO:0007669"/>
    <property type="project" value="UniProtKB-KW"/>
</dbReference>
<accession>A0A1T4MM58</accession>
<dbReference type="PANTHER" id="PTHR42852">
    <property type="entry name" value="THIOL:DISULFIDE INTERCHANGE PROTEIN DSBE"/>
    <property type="match status" value="1"/>
</dbReference>
<dbReference type="Proteomes" id="UP000190367">
    <property type="component" value="Unassembled WGS sequence"/>
</dbReference>
<reference evidence="8" key="1">
    <citation type="submission" date="2017-02" db="EMBL/GenBank/DDBJ databases">
        <authorList>
            <person name="Varghese N."/>
            <person name="Submissions S."/>
        </authorList>
    </citation>
    <scope>NUCLEOTIDE SEQUENCE [LARGE SCALE GENOMIC DNA]</scope>
    <source>
        <strain evidence="8">DSM 22224</strain>
    </source>
</reference>
<gene>
    <name evidence="7" type="ORF">SAMN04488128_1011171</name>
</gene>
<dbReference type="PROSITE" id="PS51352">
    <property type="entry name" value="THIOREDOXIN_2"/>
    <property type="match status" value="1"/>
</dbReference>
<evidence type="ECO:0000313" key="7">
    <source>
        <dbReference type="EMBL" id="SJZ68043.1"/>
    </source>
</evidence>
<dbReference type="STRING" id="634771.SAMN04488128_1011171"/>
<keyword evidence="3" id="KW-1015">Disulfide bond</keyword>
<evidence type="ECO:0000256" key="5">
    <source>
        <dbReference type="SAM" id="SignalP"/>
    </source>
</evidence>
<dbReference type="InterPro" id="IPR000866">
    <property type="entry name" value="AhpC/TSA"/>
</dbReference>
<protein>
    <submittedName>
        <fullName evidence="7">Thiol-disulfide isomerase or thioredoxin</fullName>
    </submittedName>
</protein>
<dbReference type="OrthoDB" id="793244at2"/>
<feature type="domain" description="Thioredoxin" evidence="6">
    <location>
        <begin position="26"/>
        <end position="166"/>
    </location>
</feature>
<keyword evidence="8" id="KW-1185">Reference proteome</keyword>
<dbReference type="RefSeq" id="WP_078667787.1">
    <property type="nucleotide sequence ID" value="NZ_FUWZ01000001.1"/>
</dbReference>
<keyword evidence="2" id="KW-0201">Cytochrome c-type biogenesis</keyword>
<dbReference type="InterPro" id="IPR050553">
    <property type="entry name" value="Thioredoxin_ResA/DsbE_sf"/>
</dbReference>
<evidence type="ECO:0000313" key="8">
    <source>
        <dbReference type="Proteomes" id="UP000190367"/>
    </source>
</evidence>
<dbReference type="Pfam" id="PF00578">
    <property type="entry name" value="AhpC-TSA"/>
    <property type="match status" value="1"/>
</dbReference>
<name>A0A1T4MM58_9BACT</name>
<dbReference type="CDD" id="cd02966">
    <property type="entry name" value="TlpA_like_family"/>
    <property type="match status" value="1"/>
</dbReference>
<dbReference type="PANTHER" id="PTHR42852:SF6">
    <property type="entry name" value="THIOL:DISULFIDE INTERCHANGE PROTEIN DSBE"/>
    <property type="match status" value="1"/>
</dbReference>
<feature type="signal peptide" evidence="5">
    <location>
        <begin position="1"/>
        <end position="24"/>
    </location>
</feature>
<evidence type="ECO:0000256" key="4">
    <source>
        <dbReference type="ARBA" id="ARBA00023284"/>
    </source>
</evidence>
<keyword evidence="5" id="KW-0732">Signal</keyword>
<dbReference type="GO" id="GO:0030313">
    <property type="term" value="C:cell envelope"/>
    <property type="evidence" value="ECO:0007669"/>
    <property type="project" value="UniProtKB-SubCell"/>
</dbReference>
<keyword evidence="7" id="KW-0413">Isomerase</keyword>
<dbReference type="SUPFAM" id="SSF52833">
    <property type="entry name" value="Thioredoxin-like"/>
    <property type="match status" value="1"/>
</dbReference>
<sequence>MKRFLFLAGMLLPFLQLYSQTAQAPLGIGQPVPSVPLAPLINFSGKQTNLTSFKGKLLILDFWTTNCSSCIASLPKLDSLQKQFGNIQIISVTRENTATVRKFFHRRPNLPAVPILAEDTLLQRLFPHAAIPHVVWIDTAGIISAITYSEYLTPENILAAIAGRFERLPIKQDNIIYDYKAAFLKPALPLADKAPLYYSTITGYAPGLVMMSGIHKDSTAGTVRRYATNWSVVDLYLMAYGKLINFPRNRVMLEVAAPVKYRHTPKDGYFYDWQHLYGHCYELRCPLATSKEQLQRYMVMDLNRYLNINGRLEKRQVSCLLLKAASLRAIPASKGGVPEIKTGSDGSLIYTRNTTIAALLYHLNNMVGIPPIVDKTGISSNIDLSLNMHYGDLPALRKALLANGFVLEEQVQEIELLVITENSAS</sequence>
<keyword evidence="4" id="KW-0676">Redox-active center</keyword>
<dbReference type="InterPro" id="IPR036249">
    <property type="entry name" value="Thioredoxin-like_sf"/>
</dbReference>
<dbReference type="EMBL" id="FUWZ01000001">
    <property type="protein sequence ID" value="SJZ68043.1"/>
    <property type="molecule type" value="Genomic_DNA"/>
</dbReference>
<evidence type="ECO:0000256" key="2">
    <source>
        <dbReference type="ARBA" id="ARBA00022748"/>
    </source>
</evidence>
<proteinExistence type="predicted"/>
<dbReference type="GO" id="GO:0016491">
    <property type="term" value="F:oxidoreductase activity"/>
    <property type="evidence" value="ECO:0007669"/>
    <property type="project" value="InterPro"/>
</dbReference>
<evidence type="ECO:0000259" key="6">
    <source>
        <dbReference type="PROSITE" id="PS51352"/>
    </source>
</evidence>
<evidence type="ECO:0000256" key="1">
    <source>
        <dbReference type="ARBA" id="ARBA00004196"/>
    </source>
</evidence>
<comment type="subcellular location">
    <subcellularLocation>
        <location evidence="1">Cell envelope</location>
    </subcellularLocation>
</comment>
<dbReference type="GO" id="GO:0016209">
    <property type="term" value="F:antioxidant activity"/>
    <property type="evidence" value="ECO:0007669"/>
    <property type="project" value="InterPro"/>
</dbReference>
<dbReference type="Gene3D" id="3.40.30.10">
    <property type="entry name" value="Glutaredoxin"/>
    <property type="match status" value="1"/>
</dbReference>